<organism evidence="2 3">
    <name type="scientific">Gymnopus androsaceus JB14</name>
    <dbReference type="NCBI Taxonomy" id="1447944"/>
    <lineage>
        <taxon>Eukaryota</taxon>
        <taxon>Fungi</taxon>
        <taxon>Dikarya</taxon>
        <taxon>Basidiomycota</taxon>
        <taxon>Agaricomycotina</taxon>
        <taxon>Agaricomycetes</taxon>
        <taxon>Agaricomycetidae</taxon>
        <taxon>Agaricales</taxon>
        <taxon>Marasmiineae</taxon>
        <taxon>Omphalotaceae</taxon>
        <taxon>Gymnopus</taxon>
    </lineage>
</organism>
<accession>A0A6A4GCU9</accession>
<keyword evidence="1" id="KW-1133">Transmembrane helix</keyword>
<keyword evidence="1" id="KW-0812">Transmembrane</keyword>
<evidence type="ECO:0000256" key="1">
    <source>
        <dbReference type="SAM" id="Phobius"/>
    </source>
</evidence>
<name>A0A6A4GCU9_9AGAR</name>
<feature type="transmembrane region" description="Helical" evidence="1">
    <location>
        <begin position="109"/>
        <end position="136"/>
    </location>
</feature>
<keyword evidence="3" id="KW-1185">Reference proteome</keyword>
<evidence type="ECO:0000313" key="2">
    <source>
        <dbReference type="EMBL" id="KAE9383235.1"/>
    </source>
</evidence>
<dbReference type="EMBL" id="ML770618">
    <property type="protein sequence ID" value="KAE9383235.1"/>
    <property type="molecule type" value="Genomic_DNA"/>
</dbReference>
<feature type="transmembrane region" description="Helical" evidence="1">
    <location>
        <begin position="142"/>
        <end position="161"/>
    </location>
</feature>
<dbReference type="Proteomes" id="UP000799118">
    <property type="component" value="Unassembled WGS sequence"/>
</dbReference>
<proteinExistence type="predicted"/>
<sequence>MLYIAALAPGFLNAPFAGGLPVHSKLLPLQTSPPLSSSSLQVNSHVPSLHPPIPSPASTVAQPSRLHQQSHSLLQGLRKGGAKRYRKILHDNIQGKWHRRRLEKTALDVVYILNVFLSCMVSVLDGGSLALVWFSITFLNTSALSMKLAFMLVDTSALLLLNNKT</sequence>
<evidence type="ECO:0000313" key="3">
    <source>
        <dbReference type="Proteomes" id="UP000799118"/>
    </source>
</evidence>
<protein>
    <submittedName>
        <fullName evidence="2">Uncharacterized protein</fullName>
    </submittedName>
</protein>
<reference evidence="2" key="1">
    <citation type="journal article" date="2019" name="Environ. Microbiol.">
        <title>Fungal ecological strategies reflected in gene transcription - a case study of two litter decomposers.</title>
        <authorList>
            <person name="Barbi F."/>
            <person name="Kohler A."/>
            <person name="Barry K."/>
            <person name="Baskaran P."/>
            <person name="Daum C."/>
            <person name="Fauchery L."/>
            <person name="Ihrmark K."/>
            <person name="Kuo A."/>
            <person name="LaButti K."/>
            <person name="Lipzen A."/>
            <person name="Morin E."/>
            <person name="Grigoriev I.V."/>
            <person name="Henrissat B."/>
            <person name="Lindahl B."/>
            <person name="Martin F."/>
        </authorList>
    </citation>
    <scope>NUCLEOTIDE SEQUENCE</scope>
    <source>
        <strain evidence="2">JB14</strain>
    </source>
</reference>
<dbReference type="AlphaFoldDB" id="A0A6A4GCU9"/>
<gene>
    <name evidence="2" type="ORF">BT96DRAFT_1009487</name>
</gene>
<keyword evidence="1" id="KW-0472">Membrane</keyword>